<evidence type="ECO:0000313" key="6">
    <source>
        <dbReference type="Proteomes" id="UP001497516"/>
    </source>
</evidence>
<accession>A0AAV2FHR1</accession>
<dbReference type="PANTHER" id="PTHR13260">
    <property type="entry name" value="ANAPHASE PROMOTING COMPLEX SUBUNIT 4 APC4"/>
    <property type="match status" value="1"/>
</dbReference>
<reference evidence="5 6" key="1">
    <citation type="submission" date="2024-04" db="EMBL/GenBank/DDBJ databases">
        <authorList>
            <person name="Fracassetti M."/>
        </authorList>
    </citation>
    <scope>NUCLEOTIDE SEQUENCE [LARGE SCALE GENOMIC DNA]</scope>
</reference>
<dbReference type="GO" id="GO:0070979">
    <property type="term" value="P:protein K11-linked ubiquitination"/>
    <property type="evidence" value="ECO:0007669"/>
    <property type="project" value="TreeGrafter"/>
</dbReference>
<keyword evidence="1" id="KW-0132">Cell division</keyword>
<organism evidence="5 6">
    <name type="scientific">Linum trigynum</name>
    <dbReference type="NCBI Taxonomy" id="586398"/>
    <lineage>
        <taxon>Eukaryota</taxon>
        <taxon>Viridiplantae</taxon>
        <taxon>Streptophyta</taxon>
        <taxon>Embryophyta</taxon>
        <taxon>Tracheophyta</taxon>
        <taxon>Spermatophyta</taxon>
        <taxon>Magnoliopsida</taxon>
        <taxon>eudicotyledons</taxon>
        <taxon>Gunneridae</taxon>
        <taxon>Pentapetalae</taxon>
        <taxon>rosids</taxon>
        <taxon>fabids</taxon>
        <taxon>Malpighiales</taxon>
        <taxon>Linaceae</taxon>
        <taxon>Linum</taxon>
    </lineage>
</organism>
<sequence>MSESLSSDGNYIGIVRGFMHNQRNLKRGYSTLEAVLLSMPAGYNCADLSLYKDAQVVFLLNGATNTPETSGDACIMIVQANELPFVPVSRSNDLSLWKMHHLQDSSVCIQTENEKVRNIPHSVINPLAVSATRGVACVFAARKRALVYILEGDEDDILETEC</sequence>
<evidence type="ECO:0000313" key="5">
    <source>
        <dbReference type="EMBL" id="CAL1397831.1"/>
    </source>
</evidence>
<evidence type="ECO:0000256" key="1">
    <source>
        <dbReference type="ARBA" id="ARBA00022618"/>
    </source>
</evidence>
<evidence type="ECO:0000256" key="3">
    <source>
        <dbReference type="ARBA" id="ARBA00022786"/>
    </source>
</evidence>
<keyword evidence="2" id="KW-0498">Mitosis</keyword>
<dbReference type="GO" id="GO:0051301">
    <property type="term" value="P:cell division"/>
    <property type="evidence" value="ECO:0007669"/>
    <property type="project" value="UniProtKB-KW"/>
</dbReference>
<dbReference type="AlphaFoldDB" id="A0AAV2FHR1"/>
<evidence type="ECO:0000256" key="4">
    <source>
        <dbReference type="ARBA" id="ARBA00023306"/>
    </source>
</evidence>
<name>A0AAV2FHR1_9ROSI</name>
<dbReference type="Proteomes" id="UP001497516">
    <property type="component" value="Chromosome 6"/>
</dbReference>
<evidence type="ECO:0000256" key="2">
    <source>
        <dbReference type="ARBA" id="ARBA00022776"/>
    </source>
</evidence>
<keyword evidence="3" id="KW-0833">Ubl conjugation pathway</keyword>
<keyword evidence="6" id="KW-1185">Reference proteome</keyword>
<keyword evidence="4" id="KW-0131">Cell cycle</keyword>
<dbReference type="GO" id="GO:0034399">
    <property type="term" value="C:nuclear periphery"/>
    <property type="evidence" value="ECO:0007669"/>
    <property type="project" value="TreeGrafter"/>
</dbReference>
<proteinExistence type="predicted"/>
<protein>
    <submittedName>
        <fullName evidence="5">Uncharacterized protein</fullName>
    </submittedName>
</protein>
<dbReference type="GO" id="GO:0031145">
    <property type="term" value="P:anaphase-promoting complex-dependent catabolic process"/>
    <property type="evidence" value="ECO:0007669"/>
    <property type="project" value="InterPro"/>
</dbReference>
<dbReference type="EMBL" id="OZ034819">
    <property type="protein sequence ID" value="CAL1397831.1"/>
    <property type="molecule type" value="Genomic_DNA"/>
</dbReference>
<dbReference type="InterPro" id="IPR024789">
    <property type="entry name" value="APC4"/>
</dbReference>
<gene>
    <name evidence="5" type="ORF">LTRI10_LOCUS38099</name>
</gene>
<dbReference type="PANTHER" id="PTHR13260:SF0">
    <property type="entry name" value="ANAPHASE-PROMOTING COMPLEX SUBUNIT 4"/>
    <property type="match status" value="1"/>
</dbReference>
<dbReference type="GO" id="GO:0005680">
    <property type="term" value="C:anaphase-promoting complex"/>
    <property type="evidence" value="ECO:0007669"/>
    <property type="project" value="InterPro"/>
</dbReference>